<sequence>MAIKRIGIIGSGIMGSGIAEVAASTGHTVVLRSRSIDSANAMLAGLQKSLARQVEKGRREQADADAIAARVTATADLSDLADCDLVLESVVENLDVKVALFRELDGIVKADAIIATNTSTLPVVEMAMATNRPGKVCGVHFFNPAPAMSLVEIVRPMTADDATIAEVTAFAQACGKDPVEVADRAGFIVNALLFPYLNNAVKLLENGIASRDDIDTAMKGGCNFPMGPLQLLDLVGLDTSVAILDALYDEFRDPNFSPAPRLRRMVTAGHLGRKSGIGFYDYRK</sequence>
<evidence type="ECO:0000259" key="3">
    <source>
        <dbReference type="Pfam" id="PF02737"/>
    </source>
</evidence>
<evidence type="ECO:0000313" key="4">
    <source>
        <dbReference type="EMBL" id="CAB4335834.1"/>
    </source>
</evidence>
<evidence type="ECO:0000256" key="1">
    <source>
        <dbReference type="ARBA" id="ARBA00023002"/>
    </source>
</evidence>
<dbReference type="NCBIfam" id="NF005875">
    <property type="entry name" value="PRK07819.1"/>
    <property type="match status" value="1"/>
</dbReference>
<dbReference type="GO" id="GO:0006635">
    <property type="term" value="P:fatty acid beta-oxidation"/>
    <property type="evidence" value="ECO:0007669"/>
    <property type="project" value="TreeGrafter"/>
</dbReference>
<dbReference type="InterPro" id="IPR008927">
    <property type="entry name" value="6-PGluconate_DH-like_C_sf"/>
</dbReference>
<dbReference type="InterPro" id="IPR006108">
    <property type="entry name" value="3HC_DH_C"/>
</dbReference>
<feature type="domain" description="3-hydroxyacyl-CoA dehydrogenase C-terminal" evidence="2">
    <location>
        <begin position="186"/>
        <end position="282"/>
    </location>
</feature>
<dbReference type="PIRSF" id="PIRSF000105">
    <property type="entry name" value="HCDH"/>
    <property type="match status" value="1"/>
</dbReference>
<dbReference type="SUPFAM" id="SSF48179">
    <property type="entry name" value="6-phosphogluconate dehydrogenase C-terminal domain-like"/>
    <property type="match status" value="1"/>
</dbReference>
<dbReference type="InterPro" id="IPR013328">
    <property type="entry name" value="6PGD_dom2"/>
</dbReference>
<dbReference type="PANTHER" id="PTHR48075:SF9">
    <property type="entry name" value="3-HYDROXYBUTYRYL-COA DEHYDROGENASE"/>
    <property type="match status" value="1"/>
</dbReference>
<dbReference type="Pfam" id="PF02737">
    <property type="entry name" value="3HCDH_N"/>
    <property type="match status" value="1"/>
</dbReference>
<reference evidence="4" key="1">
    <citation type="submission" date="2020-05" db="EMBL/GenBank/DDBJ databases">
        <authorList>
            <person name="Chiriac C."/>
            <person name="Salcher M."/>
            <person name="Ghai R."/>
            <person name="Kavagutti S V."/>
        </authorList>
    </citation>
    <scope>NUCLEOTIDE SEQUENCE</scope>
</reference>
<dbReference type="AlphaFoldDB" id="A0A6J5Z040"/>
<evidence type="ECO:0000259" key="2">
    <source>
        <dbReference type="Pfam" id="PF00725"/>
    </source>
</evidence>
<dbReference type="PANTHER" id="PTHR48075">
    <property type="entry name" value="3-HYDROXYACYL-COA DEHYDROGENASE FAMILY PROTEIN"/>
    <property type="match status" value="1"/>
</dbReference>
<organism evidence="4">
    <name type="scientific">freshwater metagenome</name>
    <dbReference type="NCBI Taxonomy" id="449393"/>
    <lineage>
        <taxon>unclassified sequences</taxon>
        <taxon>metagenomes</taxon>
        <taxon>ecological metagenomes</taxon>
    </lineage>
</organism>
<dbReference type="InterPro" id="IPR036291">
    <property type="entry name" value="NAD(P)-bd_dom_sf"/>
</dbReference>
<name>A0A6J5Z040_9ZZZZ</name>
<keyword evidence="1" id="KW-0560">Oxidoreductase</keyword>
<dbReference type="Gene3D" id="1.10.1040.10">
    <property type="entry name" value="N-(1-d-carboxylethyl)-l-norvaline Dehydrogenase, domain 2"/>
    <property type="match status" value="1"/>
</dbReference>
<accession>A0A6J5Z040</accession>
<dbReference type="Gene3D" id="3.40.50.720">
    <property type="entry name" value="NAD(P)-binding Rossmann-like Domain"/>
    <property type="match status" value="1"/>
</dbReference>
<gene>
    <name evidence="4" type="ORF">UFOPK3331_00572</name>
</gene>
<protein>
    <submittedName>
        <fullName evidence="4">Unannotated protein</fullName>
    </submittedName>
</protein>
<feature type="domain" description="3-hydroxyacyl-CoA dehydrogenase NAD binding" evidence="3">
    <location>
        <begin position="6"/>
        <end position="183"/>
    </location>
</feature>
<dbReference type="EMBL" id="CAESAL010000013">
    <property type="protein sequence ID" value="CAB4335834.1"/>
    <property type="molecule type" value="Genomic_DNA"/>
</dbReference>
<dbReference type="GO" id="GO:0070403">
    <property type="term" value="F:NAD+ binding"/>
    <property type="evidence" value="ECO:0007669"/>
    <property type="project" value="InterPro"/>
</dbReference>
<proteinExistence type="predicted"/>
<dbReference type="InterPro" id="IPR006176">
    <property type="entry name" value="3-OHacyl-CoA_DH_NAD-bd"/>
</dbReference>
<dbReference type="InterPro" id="IPR022694">
    <property type="entry name" value="3-OHacyl-CoA_DH"/>
</dbReference>
<dbReference type="SUPFAM" id="SSF51735">
    <property type="entry name" value="NAD(P)-binding Rossmann-fold domains"/>
    <property type="match status" value="1"/>
</dbReference>
<dbReference type="Pfam" id="PF00725">
    <property type="entry name" value="3HCDH"/>
    <property type="match status" value="1"/>
</dbReference>
<dbReference type="GO" id="GO:0008691">
    <property type="term" value="F:3-hydroxybutyryl-CoA dehydrogenase activity"/>
    <property type="evidence" value="ECO:0007669"/>
    <property type="project" value="TreeGrafter"/>
</dbReference>
<dbReference type="FunFam" id="3.40.50.720:FF:000009">
    <property type="entry name" value="Fatty oxidation complex, alpha subunit"/>
    <property type="match status" value="1"/>
</dbReference>